<dbReference type="Proteomes" id="UP000008792">
    <property type="component" value="Unassembled WGS sequence"/>
</dbReference>
<dbReference type="InParanoid" id="B4MG81"/>
<dbReference type="FunCoup" id="B4MG81">
    <property type="interactions" value="1386"/>
</dbReference>
<dbReference type="eggNOG" id="KOG1657">
    <property type="taxonomic scope" value="Eukaryota"/>
</dbReference>
<dbReference type="KEGG" id="dvi:6636656"/>
<evidence type="ECO:0000313" key="6">
    <source>
        <dbReference type="Proteomes" id="UP000008792"/>
    </source>
</evidence>
<dbReference type="AlphaFoldDB" id="B4MG81"/>
<evidence type="ECO:0000256" key="1">
    <source>
        <dbReference type="ARBA" id="ARBA00004123"/>
    </source>
</evidence>
<dbReference type="InterPro" id="IPR009072">
    <property type="entry name" value="Histone-fold"/>
</dbReference>
<proteinExistence type="predicted"/>
<accession>B4MG81</accession>
<reference evidence="5 6" key="1">
    <citation type="journal article" date="2007" name="Nature">
        <title>Evolution of genes and genomes on the Drosophila phylogeny.</title>
        <authorList>
            <consortium name="Drosophila 12 Genomes Consortium"/>
            <person name="Clark A.G."/>
            <person name="Eisen M.B."/>
            <person name="Smith D.R."/>
            <person name="Bergman C.M."/>
            <person name="Oliver B."/>
            <person name="Markow T.A."/>
            <person name="Kaufman T.C."/>
            <person name="Kellis M."/>
            <person name="Gelbart W."/>
            <person name="Iyer V.N."/>
            <person name="Pollard D.A."/>
            <person name="Sackton T.B."/>
            <person name="Larracuente A.M."/>
            <person name="Singh N.D."/>
            <person name="Abad J.P."/>
            <person name="Abt D.N."/>
            <person name="Adryan B."/>
            <person name="Aguade M."/>
            <person name="Akashi H."/>
            <person name="Anderson W.W."/>
            <person name="Aquadro C.F."/>
            <person name="Ardell D.H."/>
            <person name="Arguello R."/>
            <person name="Artieri C.G."/>
            <person name="Barbash D.A."/>
            <person name="Barker D."/>
            <person name="Barsanti P."/>
            <person name="Batterham P."/>
            <person name="Batzoglou S."/>
            <person name="Begun D."/>
            <person name="Bhutkar A."/>
            <person name="Blanco E."/>
            <person name="Bosak S.A."/>
            <person name="Bradley R.K."/>
            <person name="Brand A.D."/>
            <person name="Brent M.R."/>
            <person name="Brooks A.N."/>
            <person name="Brown R.H."/>
            <person name="Butlin R.K."/>
            <person name="Caggese C."/>
            <person name="Calvi B.R."/>
            <person name="Bernardo de Carvalho A."/>
            <person name="Caspi A."/>
            <person name="Castrezana S."/>
            <person name="Celniker S.E."/>
            <person name="Chang J.L."/>
            <person name="Chapple C."/>
            <person name="Chatterji S."/>
            <person name="Chinwalla A."/>
            <person name="Civetta A."/>
            <person name="Clifton S.W."/>
            <person name="Comeron J.M."/>
            <person name="Costello J.C."/>
            <person name="Coyne J.A."/>
            <person name="Daub J."/>
            <person name="David R.G."/>
            <person name="Delcher A.L."/>
            <person name="Delehaunty K."/>
            <person name="Do C.B."/>
            <person name="Ebling H."/>
            <person name="Edwards K."/>
            <person name="Eickbush T."/>
            <person name="Evans J.D."/>
            <person name="Filipski A."/>
            <person name="Findeiss S."/>
            <person name="Freyhult E."/>
            <person name="Fulton L."/>
            <person name="Fulton R."/>
            <person name="Garcia A.C."/>
            <person name="Gardiner A."/>
            <person name="Garfield D.A."/>
            <person name="Garvin B.E."/>
            <person name="Gibson G."/>
            <person name="Gilbert D."/>
            <person name="Gnerre S."/>
            <person name="Godfrey J."/>
            <person name="Good R."/>
            <person name="Gotea V."/>
            <person name="Gravely B."/>
            <person name="Greenberg A.J."/>
            <person name="Griffiths-Jones S."/>
            <person name="Gross S."/>
            <person name="Guigo R."/>
            <person name="Gustafson E.A."/>
            <person name="Haerty W."/>
            <person name="Hahn M.W."/>
            <person name="Halligan D.L."/>
            <person name="Halpern A.L."/>
            <person name="Halter G.M."/>
            <person name="Han M.V."/>
            <person name="Heger A."/>
            <person name="Hillier L."/>
            <person name="Hinrichs A.S."/>
            <person name="Holmes I."/>
            <person name="Hoskins R.A."/>
            <person name="Hubisz M.J."/>
            <person name="Hultmark D."/>
            <person name="Huntley M.A."/>
            <person name="Jaffe D.B."/>
            <person name="Jagadeeshan S."/>
            <person name="Jeck W.R."/>
            <person name="Johnson J."/>
            <person name="Jones C.D."/>
            <person name="Jordan W.C."/>
            <person name="Karpen G.H."/>
            <person name="Kataoka E."/>
            <person name="Keightley P.D."/>
            <person name="Kheradpour P."/>
            <person name="Kirkness E.F."/>
            <person name="Koerich L.B."/>
            <person name="Kristiansen K."/>
            <person name="Kudrna D."/>
            <person name="Kulathinal R.J."/>
            <person name="Kumar S."/>
            <person name="Kwok R."/>
            <person name="Lander E."/>
            <person name="Langley C.H."/>
            <person name="Lapoint R."/>
            <person name="Lazzaro B.P."/>
            <person name="Lee S.J."/>
            <person name="Levesque L."/>
            <person name="Li R."/>
            <person name="Lin C.F."/>
            <person name="Lin M.F."/>
            <person name="Lindblad-Toh K."/>
            <person name="Llopart A."/>
            <person name="Long M."/>
            <person name="Low L."/>
            <person name="Lozovsky E."/>
            <person name="Lu J."/>
            <person name="Luo M."/>
            <person name="Machado C.A."/>
            <person name="Makalowski W."/>
            <person name="Marzo M."/>
            <person name="Matsuda M."/>
            <person name="Matzkin L."/>
            <person name="McAllister B."/>
            <person name="McBride C.S."/>
            <person name="McKernan B."/>
            <person name="McKernan K."/>
            <person name="Mendez-Lago M."/>
            <person name="Minx P."/>
            <person name="Mollenhauer M.U."/>
            <person name="Montooth K."/>
            <person name="Mount S.M."/>
            <person name="Mu X."/>
            <person name="Myers E."/>
            <person name="Negre B."/>
            <person name="Newfeld S."/>
            <person name="Nielsen R."/>
            <person name="Noor M.A."/>
            <person name="O'Grady P."/>
            <person name="Pachter L."/>
            <person name="Papaceit M."/>
            <person name="Parisi M.J."/>
            <person name="Parisi M."/>
            <person name="Parts L."/>
            <person name="Pedersen J.S."/>
            <person name="Pesole G."/>
            <person name="Phillippy A.M."/>
            <person name="Ponting C.P."/>
            <person name="Pop M."/>
            <person name="Porcelli D."/>
            <person name="Powell J.R."/>
            <person name="Prohaska S."/>
            <person name="Pruitt K."/>
            <person name="Puig M."/>
            <person name="Quesneville H."/>
            <person name="Ram K.R."/>
            <person name="Rand D."/>
            <person name="Rasmussen M.D."/>
            <person name="Reed L.K."/>
            <person name="Reenan R."/>
            <person name="Reily A."/>
            <person name="Remington K.A."/>
            <person name="Rieger T.T."/>
            <person name="Ritchie M.G."/>
            <person name="Robin C."/>
            <person name="Rogers Y.H."/>
            <person name="Rohde C."/>
            <person name="Rozas J."/>
            <person name="Rubenfield M.J."/>
            <person name="Ruiz A."/>
            <person name="Russo S."/>
            <person name="Salzberg S.L."/>
            <person name="Sanchez-Gracia A."/>
            <person name="Saranga D.J."/>
            <person name="Sato H."/>
            <person name="Schaeffer S.W."/>
            <person name="Schatz M.C."/>
            <person name="Schlenke T."/>
            <person name="Schwartz R."/>
            <person name="Segarra C."/>
            <person name="Singh R.S."/>
            <person name="Sirot L."/>
            <person name="Sirota M."/>
            <person name="Sisneros N.B."/>
            <person name="Smith C.D."/>
            <person name="Smith T.F."/>
            <person name="Spieth J."/>
            <person name="Stage D.E."/>
            <person name="Stark A."/>
            <person name="Stephan W."/>
            <person name="Strausberg R.L."/>
            <person name="Strempel S."/>
            <person name="Sturgill D."/>
            <person name="Sutton G."/>
            <person name="Sutton G.G."/>
            <person name="Tao W."/>
            <person name="Teichmann S."/>
            <person name="Tobari Y.N."/>
            <person name="Tomimura Y."/>
            <person name="Tsolas J.M."/>
            <person name="Valente V.L."/>
            <person name="Venter E."/>
            <person name="Venter J.C."/>
            <person name="Vicario S."/>
            <person name="Vieira F.G."/>
            <person name="Vilella A.J."/>
            <person name="Villasante A."/>
            <person name="Walenz B."/>
            <person name="Wang J."/>
            <person name="Wasserman M."/>
            <person name="Watts T."/>
            <person name="Wilson D."/>
            <person name="Wilson R.K."/>
            <person name="Wing R.A."/>
            <person name="Wolfner M.F."/>
            <person name="Wong A."/>
            <person name="Wong G.K."/>
            <person name="Wu C.I."/>
            <person name="Wu G."/>
            <person name="Yamamoto D."/>
            <person name="Yang H.P."/>
            <person name="Yang S.P."/>
            <person name="Yorke J.A."/>
            <person name="Yoshida K."/>
            <person name="Zdobnov E."/>
            <person name="Zhang P."/>
            <person name="Zhang Y."/>
            <person name="Zimin A.V."/>
            <person name="Baldwin J."/>
            <person name="Abdouelleil A."/>
            <person name="Abdulkadir J."/>
            <person name="Abebe A."/>
            <person name="Abera B."/>
            <person name="Abreu J."/>
            <person name="Acer S.C."/>
            <person name="Aftuck L."/>
            <person name="Alexander A."/>
            <person name="An P."/>
            <person name="Anderson E."/>
            <person name="Anderson S."/>
            <person name="Arachi H."/>
            <person name="Azer M."/>
            <person name="Bachantsang P."/>
            <person name="Barry A."/>
            <person name="Bayul T."/>
            <person name="Berlin A."/>
            <person name="Bessette D."/>
            <person name="Bloom T."/>
            <person name="Blye J."/>
            <person name="Boguslavskiy L."/>
            <person name="Bonnet C."/>
            <person name="Boukhgalter B."/>
            <person name="Bourzgui I."/>
            <person name="Brown A."/>
            <person name="Cahill P."/>
            <person name="Channer S."/>
            <person name="Cheshatsang Y."/>
            <person name="Chuda L."/>
            <person name="Citroen M."/>
            <person name="Collymore A."/>
            <person name="Cooke P."/>
            <person name="Costello M."/>
            <person name="D'Aco K."/>
            <person name="Daza R."/>
            <person name="De Haan G."/>
            <person name="DeGray S."/>
            <person name="DeMaso C."/>
            <person name="Dhargay N."/>
            <person name="Dooley K."/>
            <person name="Dooley E."/>
            <person name="Doricent M."/>
            <person name="Dorje P."/>
            <person name="Dorjee K."/>
            <person name="Dupes A."/>
            <person name="Elong R."/>
            <person name="Falk J."/>
            <person name="Farina A."/>
            <person name="Faro S."/>
            <person name="Ferguson D."/>
            <person name="Fisher S."/>
            <person name="Foley C.D."/>
            <person name="Franke A."/>
            <person name="Friedrich D."/>
            <person name="Gadbois L."/>
            <person name="Gearin G."/>
            <person name="Gearin C.R."/>
            <person name="Giannoukos G."/>
            <person name="Goode T."/>
            <person name="Graham J."/>
            <person name="Grandbois E."/>
            <person name="Grewal S."/>
            <person name="Gyaltsen K."/>
            <person name="Hafez N."/>
            <person name="Hagos B."/>
            <person name="Hall J."/>
            <person name="Henson C."/>
            <person name="Hollinger A."/>
            <person name="Honan T."/>
            <person name="Huard M.D."/>
            <person name="Hughes L."/>
            <person name="Hurhula B."/>
            <person name="Husby M.E."/>
            <person name="Kamat A."/>
            <person name="Kanga B."/>
            <person name="Kashin S."/>
            <person name="Khazanovich D."/>
            <person name="Kisner P."/>
            <person name="Lance K."/>
            <person name="Lara M."/>
            <person name="Lee W."/>
            <person name="Lennon N."/>
            <person name="Letendre F."/>
            <person name="LeVine R."/>
            <person name="Lipovsky A."/>
            <person name="Liu X."/>
            <person name="Liu J."/>
            <person name="Liu S."/>
            <person name="Lokyitsang T."/>
            <person name="Lokyitsang Y."/>
            <person name="Lubonja R."/>
            <person name="Lui A."/>
            <person name="MacDonald P."/>
            <person name="Magnisalis V."/>
            <person name="Maru K."/>
            <person name="Matthews C."/>
            <person name="McCusker W."/>
            <person name="McDonough S."/>
            <person name="Mehta T."/>
            <person name="Meldrim J."/>
            <person name="Meneus L."/>
            <person name="Mihai O."/>
            <person name="Mihalev A."/>
            <person name="Mihova T."/>
            <person name="Mittelman R."/>
            <person name="Mlenga V."/>
            <person name="Montmayeur A."/>
            <person name="Mulrain L."/>
            <person name="Navidi A."/>
            <person name="Naylor J."/>
            <person name="Negash T."/>
            <person name="Nguyen T."/>
            <person name="Nguyen N."/>
            <person name="Nicol R."/>
            <person name="Norbu C."/>
            <person name="Norbu N."/>
            <person name="Novod N."/>
            <person name="O'Neill B."/>
            <person name="Osman S."/>
            <person name="Markiewicz E."/>
            <person name="Oyono O.L."/>
            <person name="Patti C."/>
            <person name="Phunkhang P."/>
            <person name="Pierre F."/>
            <person name="Priest M."/>
            <person name="Raghuraman S."/>
            <person name="Rege F."/>
            <person name="Reyes R."/>
            <person name="Rise C."/>
            <person name="Rogov P."/>
            <person name="Ross K."/>
            <person name="Ryan E."/>
            <person name="Settipalli S."/>
            <person name="Shea T."/>
            <person name="Sherpa N."/>
            <person name="Shi L."/>
            <person name="Shih D."/>
            <person name="Sparrow T."/>
            <person name="Spaulding J."/>
            <person name="Stalker J."/>
            <person name="Stange-Thomann N."/>
            <person name="Stavropoulos S."/>
            <person name="Stone C."/>
            <person name="Strader C."/>
            <person name="Tesfaye S."/>
            <person name="Thomson T."/>
            <person name="Thoulutsang Y."/>
            <person name="Thoulutsang D."/>
            <person name="Topham K."/>
            <person name="Topping I."/>
            <person name="Tsamla T."/>
            <person name="Vassiliev H."/>
            <person name="Vo A."/>
            <person name="Wangchuk T."/>
            <person name="Wangdi T."/>
            <person name="Weiand M."/>
            <person name="Wilkinson J."/>
            <person name="Wilson A."/>
            <person name="Yadav S."/>
            <person name="Young G."/>
            <person name="Yu Q."/>
            <person name="Zembek L."/>
            <person name="Zhong D."/>
            <person name="Zimmer A."/>
            <person name="Zwirko Z."/>
            <person name="Jaffe D.B."/>
            <person name="Alvarez P."/>
            <person name="Brockman W."/>
            <person name="Butler J."/>
            <person name="Chin C."/>
            <person name="Gnerre S."/>
            <person name="Grabherr M."/>
            <person name="Kleber M."/>
            <person name="Mauceli E."/>
            <person name="MacCallum I."/>
        </authorList>
    </citation>
    <scope>NUCLEOTIDE SEQUENCE [LARGE SCALE GENOMIC DNA]</scope>
    <source>
        <strain evidence="6">Tucson 15010-1051.87</strain>
    </source>
</reference>
<dbReference type="PANTHER" id="PTHR10252">
    <property type="entry name" value="HISTONE-LIKE TRANSCRIPTION FACTOR CCAAT-RELATED"/>
    <property type="match status" value="1"/>
</dbReference>
<name>B4MG81_DROVI</name>
<keyword evidence="2" id="KW-0539">Nucleus</keyword>
<dbReference type="OrthoDB" id="1291358at2759"/>
<dbReference type="STRING" id="7244.B4MG81"/>
<dbReference type="GO" id="GO:0006338">
    <property type="term" value="P:chromatin remodeling"/>
    <property type="evidence" value="ECO:0007669"/>
    <property type="project" value="TreeGrafter"/>
</dbReference>
<dbReference type="SUPFAM" id="SSF47113">
    <property type="entry name" value="Histone-fold"/>
    <property type="match status" value="1"/>
</dbReference>
<dbReference type="Gene3D" id="1.10.20.10">
    <property type="entry name" value="Histone, subunit A"/>
    <property type="match status" value="1"/>
</dbReference>
<dbReference type="GO" id="GO:0046982">
    <property type="term" value="F:protein heterodimerization activity"/>
    <property type="evidence" value="ECO:0007669"/>
    <property type="project" value="InterPro"/>
</dbReference>
<feature type="region of interest" description="Disordered" evidence="3">
    <location>
        <begin position="160"/>
        <end position="182"/>
    </location>
</feature>
<dbReference type="GO" id="GO:0008623">
    <property type="term" value="C:CHRAC"/>
    <property type="evidence" value="ECO:0007669"/>
    <property type="project" value="TreeGrafter"/>
</dbReference>
<dbReference type="EMBL" id="CH940672">
    <property type="protein sequence ID" value="EDW57404.2"/>
    <property type="molecule type" value="Genomic_DNA"/>
</dbReference>
<dbReference type="CDD" id="cd22924">
    <property type="entry name" value="HFD_CHRAC1-like"/>
    <property type="match status" value="1"/>
</dbReference>
<feature type="domain" description="Transcription factor CBF/NF-Y/archaeal histone" evidence="4">
    <location>
        <begin position="66"/>
        <end position="128"/>
    </location>
</feature>
<sequence>MPSAQTLLDNNLLFVVDSFGCSKQNTGALAFTAKNEAVKKAGNLFIANMVDSSKTHEQRKPSADTFLPLSRVRTIMKSSMDTGLITNEVLFLMTKCTELFVQHLAREAYTASSAIQKSDTLKYEHLSQLVNKSKNLEFLLQIVPEKIRVHEFQEMLRLNRSNANASDDDDDETGTESESEDE</sequence>
<evidence type="ECO:0000259" key="4">
    <source>
        <dbReference type="Pfam" id="PF00808"/>
    </source>
</evidence>
<dbReference type="PANTHER" id="PTHR10252:SF54">
    <property type="entry name" value="CHROMATIN ACCESSIBILITY COMPLEX PROTEIN 1"/>
    <property type="match status" value="1"/>
</dbReference>
<feature type="compositionally biased region" description="Acidic residues" evidence="3">
    <location>
        <begin position="166"/>
        <end position="182"/>
    </location>
</feature>
<dbReference type="HOGENOM" id="CLU_045277_11_3_1"/>
<keyword evidence="6" id="KW-1185">Reference proteome</keyword>
<evidence type="ECO:0000313" key="5">
    <source>
        <dbReference type="EMBL" id="EDW57404.2"/>
    </source>
</evidence>
<protein>
    <recommendedName>
        <fullName evidence="4">Transcription factor CBF/NF-Y/archaeal histone domain-containing protein</fullName>
    </recommendedName>
</protein>
<dbReference type="InterPro" id="IPR003958">
    <property type="entry name" value="CBFA_NFYB_domain"/>
</dbReference>
<gene>
    <name evidence="5" type="primary">Dvir\GJ18514</name>
    <name evidence="5" type="ORF">Dvir_GJ18514</name>
</gene>
<evidence type="ECO:0000256" key="2">
    <source>
        <dbReference type="ARBA" id="ARBA00023242"/>
    </source>
</evidence>
<dbReference type="FunFam" id="1.10.20.10:FF:000145">
    <property type="entry name" value="Chromatin accessibility complex protein 1-like Protein"/>
    <property type="match status" value="1"/>
</dbReference>
<dbReference type="Pfam" id="PF00808">
    <property type="entry name" value="CBFD_NFYB_HMF"/>
    <property type="match status" value="1"/>
</dbReference>
<dbReference type="InterPro" id="IPR050568">
    <property type="entry name" value="Transcr_DNA_Rep_Reg"/>
</dbReference>
<organism evidence="5 6">
    <name type="scientific">Drosophila virilis</name>
    <name type="common">Fruit fly</name>
    <dbReference type="NCBI Taxonomy" id="7244"/>
    <lineage>
        <taxon>Eukaryota</taxon>
        <taxon>Metazoa</taxon>
        <taxon>Ecdysozoa</taxon>
        <taxon>Arthropoda</taxon>
        <taxon>Hexapoda</taxon>
        <taxon>Insecta</taxon>
        <taxon>Pterygota</taxon>
        <taxon>Neoptera</taxon>
        <taxon>Endopterygota</taxon>
        <taxon>Diptera</taxon>
        <taxon>Brachycera</taxon>
        <taxon>Muscomorpha</taxon>
        <taxon>Ephydroidea</taxon>
        <taxon>Drosophilidae</taxon>
        <taxon>Drosophila</taxon>
    </lineage>
</organism>
<evidence type="ECO:0000256" key="3">
    <source>
        <dbReference type="SAM" id="MobiDB-lite"/>
    </source>
</evidence>
<comment type="subcellular location">
    <subcellularLocation>
        <location evidence="1">Nucleus</location>
    </subcellularLocation>
</comment>
<dbReference type="GO" id="GO:0006261">
    <property type="term" value="P:DNA-templated DNA replication"/>
    <property type="evidence" value="ECO:0007669"/>
    <property type="project" value="TreeGrafter"/>
</dbReference>